<dbReference type="Proteomes" id="UP000233458">
    <property type="component" value="Chromosome"/>
</dbReference>
<evidence type="ECO:0000313" key="2">
    <source>
        <dbReference type="Proteomes" id="UP000233458"/>
    </source>
</evidence>
<name>A0ABM6Q6P1_9PROT</name>
<accession>A0ABM6Q6P1</accession>
<gene>
    <name evidence="1" type="ORF">CSC3H3_05105</name>
</gene>
<sequence>MRHDDAIQNGLIVLRASFATHRHTHKMPTKPPLPTMAVLFCVILDNRSNSTPHQAAPHHFSVPRPERIVTILPAITIIFPLL</sequence>
<reference evidence="1 2" key="1">
    <citation type="submission" date="2017-10" db="EMBL/GenBank/DDBJ databases">
        <title>Biodiversity and function of Thalassospira species in the particle-attached aromatic-hydrocarbon-degrading consortia from the surface seawater of the China South Sea.</title>
        <authorList>
            <person name="Dong C."/>
            <person name="Liu R."/>
            <person name="Shao Z."/>
        </authorList>
    </citation>
    <scope>NUCLEOTIDE SEQUENCE [LARGE SCALE GENOMIC DNA]</scope>
    <source>
        <strain evidence="1 2">CSC3H3</strain>
    </source>
</reference>
<evidence type="ECO:0000313" key="1">
    <source>
        <dbReference type="EMBL" id="AUG52171.1"/>
    </source>
</evidence>
<keyword evidence="2" id="KW-1185">Reference proteome</keyword>
<proteinExistence type="predicted"/>
<organism evidence="1 2">
    <name type="scientific">Thalassospira marina</name>
    <dbReference type="NCBI Taxonomy" id="2048283"/>
    <lineage>
        <taxon>Bacteria</taxon>
        <taxon>Pseudomonadati</taxon>
        <taxon>Pseudomonadota</taxon>
        <taxon>Alphaproteobacteria</taxon>
        <taxon>Rhodospirillales</taxon>
        <taxon>Thalassospiraceae</taxon>
        <taxon>Thalassospira</taxon>
    </lineage>
</organism>
<protein>
    <submittedName>
        <fullName evidence="1">Uncharacterized protein</fullName>
    </submittedName>
</protein>
<dbReference type="EMBL" id="CP024199">
    <property type="protein sequence ID" value="AUG52171.1"/>
    <property type="molecule type" value="Genomic_DNA"/>
</dbReference>